<feature type="transmembrane region" description="Helical" evidence="1">
    <location>
        <begin position="59"/>
        <end position="76"/>
    </location>
</feature>
<feature type="transmembrane region" description="Helical" evidence="1">
    <location>
        <begin position="123"/>
        <end position="152"/>
    </location>
</feature>
<dbReference type="KEGG" id="glz:GLAREA_09993"/>
<dbReference type="AlphaFoldDB" id="S3DB41"/>
<gene>
    <name evidence="2" type="ORF">GLAREA_09993</name>
</gene>
<reference evidence="2 3" key="1">
    <citation type="journal article" date="2013" name="BMC Genomics">
        <title>Genomics-driven discovery of the pneumocandin biosynthetic gene cluster in the fungus Glarea lozoyensis.</title>
        <authorList>
            <person name="Chen L."/>
            <person name="Yue Q."/>
            <person name="Zhang X."/>
            <person name="Xiang M."/>
            <person name="Wang C."/>
            <person name="Li S."/>
            <person name="Che Y."/>
            <person name="Ortiz-Lopez F.J."/>
            <person name="Bills G.F."/>
            <person name="Liu X."/>
            <person name="An Z."/>
        </authorList>
    </citation>
    <scope>NUCLEOTIDE SEQUENCE [LARGE SCALE GENOMIC DNA]</scope>
    <source>
        <strain evidence="3">ATCC 20868 / MF5171</strain>
    </source>
</reference>
<keyword evidence="3" id="KW-1185">Reference proteome</keyword>
<evidence type="ECO:0000313" key="2">
    <source>
        <dbReference type="EMBL" id="EPE34299.1"/>
    </source>
</evidence>
<proteinExistence type="predicted"/>
<evidence type="ECO:0000256" key="1">
    <source>
        <dbReference type="SAM" id="Phobius"/>
    </source>
</evidence>
<dbReference type="Proteomes" id="UP000016922">
    <property type="component" value="Unassembled WGS sequence"/>
</dbReference>
<feature type="transmembrane region" description="Helical" evidence="1">
    <location>
        <begin position="88"/>
        <end position="111"/>
    </location>
</feature>
<keyword evidence="1" id="KW-0472">Membrane</keyword>
<accession>S3DB41</accession>
<dbReference type="HOGENOM" id="CLU_1586635_0_0_1"/>
<keyword evidence="1" id="KW-1133">Transmembrane helix</keyword>
<dbReference type="OrthoDB" id="3528397at2759"/>
<dbReference type="EMBL" id="KE145356">
    <property type="protein sequence ID" value="EPE34299.1"/>
    <property type="molecule type" value="Genomic_DNA"/>
</dbReference>
<feature type="transmembrane region" description="Helical" evidence="1">
    <location>
        <begin position="20"/>
        <end position="47"/>
    </location>
</feature>
<dbReference type="RefSeq" id="XP_008078234.1">
    <property type="nucleotide sequence ID" value="XM_008080043.1"/>
</dbReference>
<keyword evidence="1" id="KW-0812">Transmembrane</keyword>
<evidence type="ECO:0000313" key="3">
    <source>
        <dbReference type="Proteomes" id="UP000016922"/>
    </source>
</evidence>
<dbReference type="GeneID" id="19469040"/>
<sequence>MAYPDVVSASDAYRSPYSKLILGIIWGFQLAFLPVNVIILGLLVSIARSGGYRFQPLNVLNLVISLISLILICLEINMFQHRDLRPNLYLISGIVKLVLELGSVGLTAFKLSVEWKFMDWLNLIQLFFCLGLAVFTLLTFILGLLYGIYVVYTSTRRMKGLSQKFLNK</sequence>
<name>S3DB41_GLAL2</name>
<organism evidence="2 3">
    <name type="scientific">Glarea lozoyensis (strain ATCC 20868 / MF5171)</name>
    <dbReference type="NCBI Taxonomy" id="1116229"/>
    <lineage>
        <taxon>Eukaryota</taxon>
        <taxon>Fungi</taxon>
        <taxon>Dikarya</taxon>
        <taxon>Ascomycota</taxon>
        <taxon>Pezizomycotina</taxon>
        <taxon>Leotiomycetes</taxon>
        <taxon>Helotiales</taxon>
        <taxon>Helotiaceae</taxon>
        <taxon>Glarea</taxon>
    </lineage>
</organism>
<protein>
    <submittedName>
        <fullName evidence="2">Uncharacterized protein</fullName>
    </submittedName>
</protein>